<dbReference type="SUPFAM" id="SSF56436">
    <property type="entry name" value="C-type lectin-like"/>
    <property type="match status" value="1"/>
</dbReference>
<dbReference type="RefSeq" id="XP_029290189.1">
    <property type="nucleotide sequence ID" value="XM_029434329.1"/>
</dbReference>
<dbReference type="SMART" id="SM00445">
    <property type="entry name" value="LINK"/>
    <property type="match status" value="1"/>
</dbReference>
<keyword evidence="4" id="KW-1133">Transmembrane helix</keyword>
<reference evidence="14" key="1">
    <citation type="submission" date="2025-08" db="UniProtKB">
        <authorList>
            <consortium name="RefSeq"/>
        </authorList>
    </citation>
    <scope>IDENTIFICATION</scope>
</reference>
<dbReference type="InterPro" id="IPR043210">
    <property type="entry name" value="CD44_antigen-like"/>
</dbReference>
<dbReference type="InterPro" id="IPR016186">
    <property type="entry name" value="C-type_lectin-like/link_sf"/>
</dbReference>
<dbReference type="Proteomes" id="UP000504630">
    <property type="component" value="Chromosome 6"/>
</dbReference>
<dbReference type="KEGG" id="cgob:115009972"/>
<evidence type="ECO:0000256" key="6">
    <source>
        <dbReference type="ARBA" id="ARBA00023157"/>
    </source>
</evidence>
<dbReference type="GO" id="GO:0007155">
    <property type="term" value="P:cell adhesion"/>
    <property type="evidence" value="ECO:0007669"/>
    <property type="project" value="InterPro"/>
</dbReference>
<evidence type="ECO:0000256" key="7">
    <source>
        <dbReference type="ARBA" id="ARBA00023170"/>
    </source>
</evidence>
<name>A0A6J2PXK4_COTGO</name>
<dbReference type="GO" id="GO:0005540">
    <property type="term" value="F:hyaluronic acid binding"/>
    <property type="evidence" value="ECO:0007669"/>
    <property type="project" value="InterPro"/>
</dbReference>
<dbReference type="GO" id="GO:0005886">
    <property type="term" value="C:plasma membrane"/>
    <property type="evidence" value="ECO:0007669"/>
    <property type="project" value="TreeGrafter"/>
</dbReference>
<evidence type="ECO:0000313" key="14">
    <source>
        <dbReference type="RefSeq" id="XP_029290189.1"/>
    </source>
</evidence>
<dbReference type="PROSITE" id="PS50963">
    <property type="entry name" value="LINK_2"/>
    <property type="match status" value="1"/>
</dbReference>
<feature type="compositionally biased region" description="Polar residues" evidence="10">
    <location>
        <begin position="160"/>
        <end position="176"/>
    </location>
</feature>
<keyword evidence="7 14" id="KW-0675">Receptor</keyword>
<evidence type="ECO:0000256" key="4">
    <source>
        <dbReference type="ARBA" id="ARBA00022989"/>
    </source>
</evidence>
<keyword evidence="6 9" id="KW-1015">Disulfide bond</keyword>
<comment type="subcellular location">
    <subcellularLocation>
        <location evidence="1">Membrane</location>
        <topology evidence="1">Single-pass membrane protein</topology>
    </subcellularLocation>
</comment>
<keyword evidence="2" id="KW-0812">Transmembrane</keyword>
<gene>
    <name evidence="14" type="primary">lyve1b</name>
</gene>
<proteinExistence type="predicted"/>
<dbReference type="CTD" id="564249"/>
<comment type="caution">
    <text evidence="9">Lacks conserved residue(s) required for the propagation of feature annotation.</text>
</comment>
<keyword evidence="3 11" id="KW-0732">Signal</keyword>
<dbReference type="AlphaFoldDB" id="A0A6J2PXK4"/>
<feature type="domain" description="Link" evidence="12">
    <location>
        <begin position="35"/>
        <end position="125"/>
    </location>
</feature>
<evidence type="ECO:0000256" key="10">
    <source>
        <dbReference type="SAM" id="MobiDB-lite"/>
    </source>
</evidence>
<dbReference type="GO" id="GO:0004888">
    <property type="term" value="F:transmembrane signaling receptor activity"/>
    <property type="evidence" value="ECO:0007669"/>
    <property type="project" value="TreeGrafter"/>
</dbReference>
<protein>
    <submittedName>
        <fullName evidence="14">Lymphatic vessel endothelial hyaluronic receptor 1b</fullName>
    </submittedName>
</protein>
<organism evidence="13 14">
    <name type="scientific">Cottoperca gobio</name>
    <name type="common">Frogmouth</name>
    <name type="synonym">Aphritis gobio</name>
    <dbReference type="NCBI Taxonomy" id="56716"/>
    <lineage>
        <taxon>Eukaryota</taxon>
        <taxon>Metazoa</taxon>
        <taxon>Chordata</taxon>
        <taxon>Craniata</taxon>
        <taxon>Vertebrata</taxon>
        <taxon>Euteleostomi</taxon>
        <taxon>Actinopterygii</taxon>
        <taxon>Neopterygii</taxon>
        <taxon>Teleostei</taxon>
        <taxon>Neoteleostei</taxon>
        <taxon>Acanthomorphata</taxon>
        <taxon>Eupercaria</taxon>
        <taxon>Perciformes</taxon>
        <taxon>Notothenioidei</taxon>
        <taxon>Bovichtidae</taxon>
        <taxon>Cottoperca</taxon>
    </lineage>
</organism>
<dbReference type="Pfam" id="PF00193">
    <property type="entry name" value="Xlink"/>
    <property type="match status" value="1"/>
</dbReference>
<dbReference type="Gene3D" id="3.10.100.10">
    <property type="entry name" value="Mannose-Binding Protein A, subunit A"/>
    <property type="match status" value="1"/>
</dbReference>
<dbReference type="PANTHER" id="PTHR10225:SF2">
    <property type="entry name" value="LYMPHATIC VESSEL ENDOTHELIAL HYALURONIC ACID RECEPTOR 1"/>
    <property type="match status" value="1"/>
</dbReference>
<feature type="region of interest" description="Disordered" evidence="10">
    <location>
        <begin position="133"/>
        <end position="185"/>
    </location>
</feature>
<keyword evidence="5" id="KW-0472">Membrane</keyword>
<dbReference type="InParanoid" id="A0A6J2PXK4"/>
<evidence type="ECO:0000256" key="8">
    <source>
        <dbReference type="ARBA" id="ARBA00023180"/>
    </source>
</evidence>
<keyword evidence="8" id="KW-0325">Glycoprotein</keyword>
<dbReference type="GeneID" id="115009972"/>
<evidence type="ECO:0000256" key="3">
    <source>
        <dbReference type="ARBA" id="ARBA00022729"/>
    </source>
</evidence>
<evidence type="ECO:0000256" key="1">
    <source>
        <dbReference type="ARBA" id="ARBA00004167"/>
    </source>
</evidence>
<evidence type="ECO:0000256" key="11">
    <source>
        <dbReference type="SAM" id="SignalP"/>
    </source>
</evidence>
<feature type="disulfide bond" evidence="9">
    <location>
        <begin position="80"/>
        <end position="101"/>
    </location>
</feature>
<evidence type="ECO:0000259" key="12">
    <source>
        <dbReference type="PROSITE" id="PS50963"/>
    </source>
</evidence>
<keyword evidence="13" id="KW-1185">Reference proteome</keyword>
<feature type="chain" id="PRO_5027037377" evidence="11">
    <location>
        <begin position="20"/>
        <end position="273"/>
    </location>
</feature>
<evidence type="ECO:0000313" key="13">
    <source>
        <dbReference type="Proteomes" id="UP000504630"/>
    </source>
</evidence>
<feature type="signal peptide" evidence="11">
    <location>
        <begin position="1"/>
        <end position="19"/>
    </location>
</feature>
<dbReference type="PROSITE" id="PS01241">
    <property type="entry name" value="LINK_1"/>
    <property type="match status" value="1"/>
</dbReference>
<dbReference type="InterPro" id="IPR000538">
    <property type="entry name" value="Link_dom"/>
</dbReference>
<evidence type="ECO:0000256" key="5">
    <source>
        <dbReference type="ARBA" id="ARBA00023136"/>
    </source>
</evidence>
<accession>A0A6J2PXK4</accession>
<dbReference type="PANTHER" id="PTHR10225">
    <property type="entry name" value="HYALURONAN RECEPTOR"/>
    <property type="match status" value="1"/>
</dbReference>
<dbReference type="OrthoDB" id="9938473at2759"/>
<sequence length="273" mass="30737">MARLVFFTLFLSFAAFLLASDSNLNKVPQTHRAAGVFLLIEGGEYTFNFTAARAACLSLNVTIATRHQVERALKHGLETCKYGWVVEQIAIIPRQRSDRKCGRGKLGVLTWYATADTEFGVFCINASDIEKTTNRPTTSAQSSAPPPHTDSTDTCHTSSQIHAQDSTFRETNNNKSPRADISFHSPHENNPFHEGLLHLHHSEAFLHPHPYFSFSPSHLKTHRCQFCIFSFCSRLQLRSSPPSQRCHGRRALQKWLCEMYPQHSSFLASSLCS</sequence>
<evidence type="ECO:0000256" key="9">
    <source>
        <dbReference type="PROSITE-ProRule" id="PRU00323"/>
    </source>
</evidence>
<evidence type="ECO:0000256" key="2">
    <source>
        <dbReference type="ARBA" id="ARBA00022692"/>
    </source>
</evidence>
<dbReference type="InterPro" id="IPR016187">
    <property type="entry name" value="CTDL_fold"/>
</dbReference>